<dbReference type="GO" id="GO:0008743">
    <property type="term" value="F:L-threonine 3-dehydrogenase activity"/>
    <property type="evidence" value="ECO:0007669"/>
    <property type="project" value="TreeGrafter"/>
</dbReference>
<dbReference type="PANTHER" id="PTHR42687">
    <property type="entry name" value="L-THREONINE 3-DEHYDROGENASE"/>
    <property type="match status" value="1"/>
</dbReference>
<dbReference type="GO" id="GO:0006567">
    <property type="term" value="P:L-threonine catabolic process"/>
    <property type="evidence" value="ECO:0007669"/>
    <property type="project" value="TreeGrafter"/>
</dbReference>
<dbReference type="InterPro" id="IPR051225">
    <property type="entry name" value="NAD(P)_epim/dehydratase"/>
</dbReference>
<accession>T1B3D9</accession>
<evidence type="ECO:0000259" key="2">
    <source>
        <dbReference type="Pfam" id="PF01370"/>
    </source>
</evidence>
<dbReference type="SUPFAM" id="SSF51735">
    <property type="entry name" value="NAD(P)-binding Rossmann-fold domains"/>
    <property type="match status" value="1"/>
</dbReference>
<organism evidence="3">
    <name type="scientific">mine drainage metagenome</name>
    <dbReference type="NCBI Taxonomy" id="410659"/>
    <lineage>
        <taxon>unclassified sequences</taxon>
        <taxon>metagenomes</taxon>
        <taxon>ecological metagenomes</taxon>
    </lineage>
</organism>
<evidence type="ECO:0000313" key="3">
    <source>
        <dbReference type="EMBL" id="EQD67386.1"/>
    </source>
</evidence>
<protein>
    <submittedName>
        <fullName evidence="3">Oxidoreductase protein</fullName>
    </submittedName>
</protein>
<dbReference type="EMBL" id="AUZY01003780">
    <property type="protein sequence ID" value="EQD67386.1"/>
    <property type="molecule type" value="Genomic_DNA"/>
</dbReference>
<comment type="caution">
    <text evidence="3">The sequence shown here is derived from an EMBL/GenBank/DDBJ whole genome shotgun (WGS) entry which is preliminary data.</text>
</comment>
<gene>
    <name evidence="3" type="ORF">B1B_05952</name>
</gene>
<evidence type="ECO:0000256" key="1">
    <source>
        <dbReference type="ARBA" id="ARBA00007637"/>
    </source>
</evidence>
<dbReference type="PANTHER" id="PTHR42687:SF1">
    <property type="entry name" value="L-THREONINE 3-DEHYDROGENASE, MITOCHONDRIAL"/>
    <property type="match status" value="1"/>
</dbReference>
<reference evidence="3" key="2">
    <citation type="journal article" date="2014" name="ISME J.">
        <title>Microbial stratification in low pH oxic and suboxic macroscopic growths along an acid mine drainage.</title>
        <authorList>
            <person name="Mendez-Garcia C."/>
            <person name="Mesa V."/>
            <person name="Sprenger R.R."/>
            <person name="Richter M."/>
            <person name="Diez M.S."/>
            <person name="Solano J."/>
            <person name="Bargiela R."/>
            <person name="Golyshina O.V."/>
            <person name="Manteca A."/>
            <person name="Ramos J.L."/>
            <person name="Gallego J.R."/>
            <person name="Llorente I."/>
            <person name="Martins Dos Santos V.A."/>
            <person name="Jensen O.N."/>
            <person name="Pelaez A.I."/>
            <person name="Sanchez J."/>
            <person name="Ferrer M."/>
        </authorList>
    </citation>
    <scope>NUCLEOTIDE SEQUENCE</scope>
</reference>
<dbReference type="InterPro" id="IPR001509">
    <property type="entry name" value="Epimerase_deHydtase"/>
</dbReference>
<proteinExistence type="inferred from homology"/>
<dbReference type="Gene3D" id="3.40.50.720">
    <property type="entry name" value="NAD(P)-binding Rossmann-like Domain"/>
    <property type="match status" value="1"/>
</dbReference>
<dbReference type="Pfam" id="PF01370">
    <property type="entry name" value="Epimerase"/>
    <property type="match status" value="1"/>
</dbReference>
<sequence>MNLCEKLISKFGITRIFHLASILSASAEKDPFLAFDVNINATFGLLRIAYEEHVKSVIIPSSIAVYGPGISRDMVGSTVPTVPQTMYGISKVTGELLGNYFNRKFNIDVRGLRFPGLISYGAVPTAGTTDYAVDMFIHALDGIPYSCYLRPDTFLPMMYMPDAMRAILMLSDSAHENLRNRMSYNAAAYSFSPEQLATAIKKHIPEFKVTYRPDERQVIADG</sequence>
<dbReference type="AlphaFoldDB" id="T1B3D9"/>
<name>T1B3D9_9ZZZZ</name>
<dbReference type="InterPro" id="IPR036291">
    <property type="entry name" value="NAD(P)-bd_dom_sf"/>
</dbReference>
<feature type="domain" description="NAD-dependent epimerase/dehydratase" evidence="2">
    <location>
        <begin position="4"/>
        <end position="178"/>
    </location>
</feature>
<feature type="non-terminal residue" evidence="3">
    <location>
        <position position="222"/>
    </location>
</feature>
<reference evidence="3" key="1">
    <citation type="submission" date="2013-08" db="EMBL/GenBank/DDBJ databases">
        <authorList>
            <person name="Mendez C."/>
            <person name="Richter M."/>
            <person name="Ferrer M."/>
            <person name="Sanchez J."/>
        </authorList>
    </citation>
    <scope>NUCLEOTIDE SEQUENCE</scope>
</reference>
<comment type="similarity">
    <text evidence="1">Belongs to the NAD(P)-dependent epimerase/dehydratase family.</text>
</comment>